<evidence type="ECO:0000256" key="15">
    <source>
        <dbReference type="ARBA" id="ARBA00043143"/>
    </source>
</evidence>
<dbReference type="CDD" id="cd02869">
    <property type="entry name" value="PseudoU_synth_RluA_like"/>
    <property type="match status" value="1"/>
</dbReference>
<dbReference type="STRING" id="305900.GV64_05040"/>
<comment type="caution">
    <text evidence="17">The sequence shown here is derived from an EMBL/GenBank/DDBJ whole genome shotgun (WGS) entry which is preliminary data.</text>
</comment>
<dbReference type="GO" id="GO:0160151">
    <property type="term" value="F:tRNA pseudouridine(32) synthase activity"/>
    <property type="evidence" value="ECO:0007669"/>
    <property type="project" value="UniProtKB-EC"/>
</dbReference>
<evidence type="ECO:0000256" key="9">
    <source>
        <dbReference type="ARBA" id="ARBA00038945"/>
    </source>
</evidence>
<evidence type="ECO:0000256" key="1">
    <source>
        <dbReference type="ARBA" id="ARBA00010876"/>
    </source>
</evidence>
<evidence type="ECO:0000256" key="11">
    <source>
        <dbReference type="ARBA" id="ARBA00041266"/>
    </source>
</evidence>
<dbReference type="EMBL" id="JOJP01000001">
    <property type="protein sequence ID" value="KEI70193.1"/>
    <property type="molecule type" value="Genomic_DNA"/>
</dbReference>
<evidence type="ECO:0000256" key="13">
    <source>
        <dbReference type="ARBA" id="ARBA00042844"/>
    </source>
</evidence>
<dbReference type="Pfam" id="PF00849">
    <property type="entry name" value="PseudoU_synth_2"/>
    <property type="match status" value="1"/>
</dbReference>
<dbReference type="GO" id="GO:0003723">
    <property type="term" value="F:RNA binding"/>
    <property type="evidence" value="ECO:0007669"/>
    <property type="project" value="InterPro"/>
</dbReference>
<comment type="catalytic activity">
    <reaction evidence="6">
        <text>uridine(746) in 23S rRNA = pseudouridine(746) in 23S rRNA</text>
        <dbReference type="Rhea" id="RHEA:42548"/>
        <dbReference type="Rhea" id="RHEA-COMP:10109"/>
        <dbReference type="Rhea" id="RHEA-COMP:10110"/>
        <dbReference type="ChEBI" id="CHEBI:65314"/>
        <dbReference type="ChEBI" id="CHEBI:65315"/>
        <dbReference type="EC" id="5.4.99.29"/>
    </reaction>
</comment>
<dbReference type="PROSITE" id="PS01129">
    <property type="entry name" value="PSI_RLU"/>
    <property type="match status" value="1"/>
</dbReference>
<dbReference type="AlphaFoldDB" id="A0A081K7R7"/>
<dbReference type="SUPFAM" id="SSF55120">
    <property type="entry name" value="Pseudouridine synthase"/>
    <property type="match status" value="1"/>
</dbReference>
<gene>
    <name evidence="17" type="ORF">GV64_05040</name>
</gene>
<comment type="catalytic activity">
    <reaction evidence="5">
        <text>uridine(32) in tRNA = pseudouridine(32) in tRNA</text>
        <dbReference type="Rhea" id="RHEA:42544"/>
        <dbReference type="Rhea" id="RHEA-COMP:10107"/>
        <dbReference type="Rhea" id="RHEA-COMP:10108"/>
        <dbReference type="ChEBI" id="CHEBI:65314"/>
        <dbReference type="ChEBI" id="CHEBI:65315"/>
        <dbReference type="EC" id="5.4.99.28"/>
    </reaction>
</comment>
<sequence length="214" mass="24381">MVPFCNEPLAELYRDECIVVVNKPAGLLSVPGKPPNHEDSALSRLQRINPETRVVHRLDMSTSGLMVFGLDADSHRALSRQFQDRLVEKEYVAEVWGKLEKPEGKVELPLRCDWPNRPKQMVDHELGKPSLTLFQKIENQRPEFDRVLLKPVTGRSHQLRVHLAELGHPILGCEFYSHPEAQQASNRLNLHATKLSFMHPLTEAPVTFISDVPF</sequence>
<feature type="domain" description="Pseudouridine synthase RsuA/RluA-like" evidence="16">
    <location>
        <begin position="18"/>
        <end position="164"/>
    </location>
</feature>
<protein>
    <recommendedName>
        <fullName evidence="10">Dual-specificity RNA pseudouridine synthase RluA</fullName>
        <ecNumber evidence="8">5.4.99.28</ecNumber>
        <ecNumber evidence="9">5.4.99.29</ecNumber>
    </recommendedName>
    <alternativeName>
        <fullName evidence="11">23S rRNA pseudouridine(746) synthase</fullName>
    </alternativeName>
    <alternativeName>
        <fullName evidence="14">Ribosomal large subunit pseudouridine synthase A</fullName>
    </alternativeName>
    <alternativeName>
        <fullName evidence="13">rRNA pseudouridylate synthase A</fullName>
    </alternativeName>
    <alternativeName>
        <fullName evidence="15">rRNA-uridine isomerase A</fullName>
    </alternativeName>
    <alternativeName>
        <fullName evidence="12">tRNA pseudouridine(32) synthase</fullName>
    </alternativeName>
</protein>
<dbReference type="GO" id="GO:0008033">
    <property type="term" value="P:tRNA processing"/>
    <property type="evidence" value="ECO:0007669"/>
    <property type="project" value="UniProtKB-KW"/>
</dbReference>
<evidence type="ECO:0000259" key="16">
    <source>
        <dbReference type="Pfam" id="PF00849"/>
    </source>
</evidence>
<dbReference type="Gene3D" id="3.30.2350.10">
    <property type="entry name" value="Pseudouridine synthase"/>
    <property type="match status" value="1"/>
</dbReference>
<evidence type="ECO:0000256" key="4">
    <source>
        <dbReference type="ARBA" id="ARBA00023235"/>
    </source>
</evidence>
<dbReference type="InterPro" id="IPR020103">
    <property type="entry name" value="PsdUridine_synth_cat_dom_sf"/>
</dbReference>
<keyword evidence="4" id="KW-0413">Isomerase</keyword>
<evidence type="ECO:0000256" key="10">
    <source>
        <dbReference type="ARBA" id="ARBA00039988"/>
    </source>
</evidence>
<dbReference type="InterPro" id="IPR006224">
    <property type="entry name" value="PsdUridine_synth_RluA-like_CS"/>
</dbReference>
<dbReference type="PANTHER" id="PTHR21600:SF91">
    <property type="entry name" value="DUAL-SPECIFICITY RNA PSEUDOURIDINE SYNTHASE RLUA"/>
    <property type="match status" value="1"/>
</dbReference>
<evidence type="ECO:0000256" key="3">
    <source>
        <dbReference type="ARBA" id="ARBA00022694"/>
    </source>
</evidence>
<dbReference type="eggNOG" id="COG0564">
    <property type="taxonomic scope" value="Bacteria"/>
</dbReference>
<dbReference type="EC" id="5.4.99.29" evidence="9"/>
<evidence type="ECO:0000256" key="6">
    <source>
        <dbReference type="ARBA" id="ARBA00036916"/>
    </source>
</evidence>
<proteinExistence type="inferred from homology"/>
<dbReference type="Proteomes" id="UP000027997">
    <property type="component" value="Unassembled WGS sequence"/>
</dbReference>
<reference evidence="17 18" key="1">
    <citation type="submission" date="2014-06" db="EMBL/GenBank/DDBJ databases">
        <title>Whole Genome Sequences of Three Symbiotic Endozoicomonas Bacteria.</title>
        <authorList>
            <person name="Neave M.J."/>
            <person name="Apprill A."/>
            <person name="Voolstra C.R."/>
        </authorList>
    </citation>
    <scope>NUCLEOTIDE SEQUENCE [LARGE SCALE GENOMIC DNA]</scope>
    <source>
        <strain evidence="17 18">DSM 22380</strain>
    </source>
</reference>
<keyword evidence="18" id="KW-1185">Reference proteome</keyword>
<evidence type="ECO:0000313" key="18">
    <source>
        <dbReference type="Proteomes" id="UP000027997"/>
    </source>
</evidence>
<evidence type="ECO:0000313" key="17">
    <source>
        <dbReference type="EMBL" id="KEI70193.1"/>
    </source>
</evidence>
<evidence type="ECO:0000256" key="12">
    <source>
        <dbReference type="ARBA" id="ARBA00042372"/>
    </source>
</evidence>
<dbReference type="InterPro" id="IPR050188">
    <property type="entry name" value="RluA_PseudoU_synthase"/>
</dbReference>
<comment type="function">
    <text evidence="7">Dual specificity enzyme that catalyzes the synthesis of pseudouridine from uracil-746 in 23S ribosomal RNA and from uracil-32 in the anticodon stem and loop of transfer RNAs.</text>
</comment>
<keyword evidence="2" id="KW-0698">rRNA processing</keyword>
<dbReference type="InterPro" id="IPR006145">
    <property type="entry name" value="PsdUridine_synth_RsuA/RluA"/>
</dbReference>
<dbReference type="GO" id="GO:0160142">
    <property type="term" value="F:23S rRNA pseudouridine(746) synthase activity"/>
    <property type="evidence" value="ECO:0007669"/>
    <property type="project" value="UniProtKB-EC"/>
</dbReference>
<evidence type="ECO:0000256" key="8">
    <source>
        <dbReference type="ARBA" id="ARBA00038944"/>
    </source>
</evidence>
<evidence type="ECO:0000256" key="7">
    <source>
        <dbReference type="ARBA" id="ARBA00037305"/>
    </source>
</evidence>
<name>A0A081K7R7_9GAMM</name>
<comment type="similarity">
    <text evidence="1">Belongs to the pseudouridine synthase RluA family.</text>
</comment>
<evidence type="ECO:0000256" key="5">
    <source>
        <dbReference type="ARBA" id="ARBA00036184"/>
    </source>
</evidence>
<organism evidence="17 18">
    <name type="scientific">Endozoicomonas elysicola</name>
    <dbReference type="NCBI Taxonomy" id="305900"/>
    <lineage>
        <taxon>Bacteria</taxon>
        <taxon>Pseudomonadati</taxon>
        <taxon>Pseudomonadota</taxon>
        <taxon>Gammaproteobacteria</taxon>
        <taxon>Oceanospirillales</taxon>
        <taxon>Endozoicomonadaceae</taxon>
        <taxon>Endozoicomonas</taxon>
    </lineage>
</organism>
<dbReference type="EC" id="5.4.99.28" evidence="8"/>
<keyword evidence="3" id="KW-0819">tRNA processing</keyword>
<dbReference type="GO" id="GO:0000455">
    <property type="term" value="P:enzyme-directed rRNA pseudouridine synthesis"/>
    <property type="evidence" value="ECO:0007669"/>
    <property type="project" value="TreeGrafter"/>
</dbReference>
<accession>A0A081K7R7</accession>
<evidence type="ECO:0000256" key="14">
    <source>
        <dbReference type="ARBA" id="ARBA00042883"/>
    </source>
</evidence>
<evidence type="ECO:0000256" key="2">
    <source>
        <dbReference type="ARBA" id="ARBA00022552"/>
    </source>
</evidence>
<dbReference type="PANTHER" id="PTHR21600">
    <property type="entry name" value="MITOCHONDRIAL RNA PSEUDOURIDINE SYNTHASE"/>
    <property type="match status" value="1"/>
</dbReference>